<dbReference type="Gene3D" id="3.90.1150.10">
    <property type="entry name" value="Aspartate Aminotransferase, domain 1"/>
    <property type="match status" value="1"/>
</dbReference>
<feature type="non-terminal residue" evidence="4">
    <location>
        <position position="1"/>
    </location>
</feature>
<evidence type="ECO:0000256" key="3">
    <source>
        <dbReference type="ARBA" id="ARBA00022679"/>
    </source>
</evidence>
<comment type="cofactor">
    <cofactor evidence="1">
        <name>pyridoxal 5'-phosphate</name>
        <dbReference type="ChEBI" id="CHEBI:597326"/>
    </cofactor>
</comment>
<dbReference type="InterPro" id="IPR050103">
    <property type="entry name" value="Class-III_PLP-dep_AT"/>
</dbReference>
<evidence type="ECO:0000313" key="4">
    <source>
        <dbReference type="EMBL" id="GAJ24366.1"/>
    </source>
</evidence>
<dbReference type="GO" id="GO:0008483">
    <property type="term" value="F:transaminase activity"/>
    <property type="evidence" value="ECO:0007669"/>
    <property type="project" value="UniProtKB-KW"/>
</dbReference>
<dbReference type="InterPro" id="IPR005814">
    <property type="entry name" value="Aminotrans_3"/>
</dbReference>
<evidence type="ECO:0000256" key="2">
    <source>
        <dbReference type="ARBA" id="ARBA00022576"/>
    </source>
</evidence>
<dbReference type="GO" id="GO:0042802">
    <property type="term" value="F:identical protein binding"/>
    <property type="evidence" value="ECO:0007669"/>
    <property type="project" value="TreeGrafter"/>
</dbReference>
<dbReference type="GO" id="GO:0030170">
    <property type="term" value="F:pyridoxal phosphate binding"/>
    <property type="evidence" value="ECO:0007669"/>
    <property type="project" value="InterPro"/>
</dbReference>
<dbReference type="SUPFAM" id="SSF53383">
    <property type="entry name" value="PLP-dependent transferases"/>
    <property type="match status" value="1"/>
</dbReference>
<dbReference type="EMBL" id="BARW01037394">
    <property type="protein sequence ID" value="GAJ24366.1"/>
    <property type="molecule type" value="Genomic_DNA"/>
</dbReference>
<protein>
    <recommendedName>
        <fullName evidence="5">Acetylornithine aminotransferase</fullName>
    </recommendedName>
</protein>
<keyword evidence="2" id="KW-0032">Aminotransferase</keyword>
<dbReference type="Pfam" id="PF00202">
    <property type="entry name" value="Aminotran_3"/>
    <property type="match status" value="1"/>
</dbReference>
<gene>
    <name evidence="4" type="ORF">S12H4_57743</name>
</gene>
<keyword evidence="3" id="KW-0808">Transferase</keyword>
<proteinExistence type="predicted"/>
<dbReference type="InterPro" id="IPR015422">
    <property type="entry name" value="PyrdxlP-dep_Trfase_small"/>
</dbReference>
<evidence type="ECO:0000256" key="1">
    <source>
        <dbReference type="ARBA" id="ARBA00001933"/>
    </source>
</evidence>
<comment type="caution">
    <text evidence="4">The sequence shown here is derived from an EMBL/GenBank/DDBJ whole genome shotgun (WGS) entry which is preliminary data.</text>
</comment>
<dbReference type="PANTHER" id="PTHR11986">
    <property type="entry name" value="AMINOTRANSFERASE CLASS III"/>
    <property type="match status" value="1"/>
</dbReference>
<reference evidence="4" key="1">
    <citation type="journal article" date="2014" name="Front. Microbiol.">
        <title>High frequency of phylogenetically diverse reductive dehalogenase-homologous genes in deep subseafloor sedimentary metagenomes.</title>
        <authorList>
            <person name="Kawai M."/>
            <person name="Futagami T."/>
            <person name="Toyoda A."/>
            <person name="Takaki Y."/>
            <person name="Nishi S."/>
            <person name="Hori S."/>
            <person name="Arai W."/>
            <person name="Tsubouchi T."/>
            <person name="Morono Y."/>
            <person name="Uchiyama I."/>
            <person name="Ito T."/>
            <person name="Fujiyama A."/>
            <person name="Inagaki F."/>
            <person name="Takami H."/>
        </authorList>
    </citation>
    <scope>NUCLEOTIDE SEQUENCE</scope>
    <source>
        <strain evidence="4">Expedition CK06-06</strain>
    </source>
</reference>
<name>X1VY90_9ZZZZ</name>
<accession>X1VY90</accession>
<organism evidence="4">
    <name type="scientific">marine sediment metagenome</name>
    <dbReference type="NCBI Taxonomy" id="412755"/>
    <lineage>
        <taxon>unclassified sequences</taxon>
        <taxon>metagenomes</taxon>
        <taxon>ecological metagenomes</taxon>
    </lineage>
</organism>
<dbReference type="PANTHER" id="PTHR11986:SF79">
    <property type="entry name" value="ACETYLORNITHINE AMINOTRANSFERASE, MITOCHONDRIAL"/>
    <property type="match status" value="1"/>
</dbReference>
<sequence>IIGLMVGLEIEKDGSEVVKKCLEEGVLINCTAGNVLRFLPPLIIKEEEIDYLIGVLDKIFKKI</sequence>
<dbReference type="InterPro" id="IPR015424">
    <property type="entry name" value="PyrdxlP-dep_Trfase"/>
</dbReference>
<evidence type="ECO:0008006" key="5">
    <source>
        <dbReference type="Google" id="ProtNLM"/>
    </source>
</evidence>
<dbReference type="AlphaFoldDB" id="X1VY90"/>